<evidence type="ECO:0000313" key="2">
    <source>
        <dbReference type="EMBL" id="MBW9095254.1"/>
    </source>
</evidence>
<dbReference type="PANTHER" id="PTHR23131:SF0">
    <property type="entry name" value="ENDORIBONUCLEASE LACTB2"/>
    <property type="match status" value="1"/>
</dbReference>
<sequence>MTATEIARGVWRIADTCHVYLVVDPDSPEGARDAVAIDFGAGRALAHLAELGIGRITDVFMTHHHRDQGQGLPLAVEHGARIHVPPVERELFDRVEEMWEGRQLDNDYNLRQDRFSLLESVPVHAAVPEYRHVEAAGVRLLVVPTPGHTIGSVSYLLDRDDERIAFTGDLVYGPGQVWSLAATQWSYTQNEGPAMTVLSALFLHRYRLSAIAPSHGEVMRDPDHVLELLAQTMQEYVDSRRSYPWDLRARLEDPFVALTPHLLLNRTSMSCSYVVLSDTGEALIVDYGYDMTTGLVLGQERAARRPWLASLPALRELYGVTRISVALPTHYHDDHIAGMPLLRDVEGTALWIPENVAPTMADPWLEDLPCQWYDPIVADRVLPLGEPFTWNEYTFTAHEQPGHTLYAVAYELDIDGVKVVFTGDQQEGLGGRDGRRDIMNYQYRNLFRLGDYVRSAELYRHIGPGLMASGHWDPRWVDDAYLDYLAESGRLVDDLHERLLPAEARAIGPDGQTASLRPYRRRAVAGHAVSYSVRVRNPLPERAVARMRPVVPLGWRTAERELEVDLEPGEETSVQLTVTPASPGRRQRIAIDVAIGDLLLGQHAEAILDVVAAGS</sequence>
<dbReference type="Pfam" id="PF00753">
    <property type="entry name" value="Lactamase_B"/>
    <property type="match status" value="2"/>
</dbReference>
<reference evidence="2 3" key="1">
    <citation type="journal article" date="2021" name="MBio">
        <title>Poor Competitiveness of Bradyrhizobium in Pigeon Pea Root Colonization in Indian Soils.</title>
        <authorList>
            <person name="Chalasani D."/>
            <person name="Basu A."/>
            <person name="Pullabhotla S.V.S.R.N."/>
            <person name="Jorrin B."/>
            <person name="Neal A.L."/>
            <person name="Poole P.S."/>
            <person name="Podile A.R."/>
            <person name="Tkacz A."/>
        </authorList>
    </citation>
    <scope>NUCLEOTIDE SEQUENCE [LARGE SCALE GENOMIC DNA]</scope>
    <source>
        <strain evidence="2 3">HU14</strain>
    </source>
</reference>
<feature type="domain" description="Metallo-beta-lactamase" evidence="1">
    <location>
        <begin position="16"/>
        <end position="215"/>
    </location>
</feature>
<evidence type="ECO:0000259" key="1">
    <source>
        <dbReference type="SMART" id="SM00849"/>
    </source>
</evidence>
<keyword evidence="3" id="KW-1185">Reference proteome</keyword>
<dbReference type="Gene3D" id="3.60.15.10">
    <property type="entry name" value="Ribonuclease Z/Hydroxyacylglutathione hydrolase-like"/>
    <property type="match status" value="2"/>
</dbReference>
<gene>
    <name evidence="2" type="ORF">JNB62_16345</name>
</gene>
<dbReference type="SUPFAM" id="SSF56281">
    <property type="entry name" value="Metallo-hydrolase/oxidoreductase"/>
    <property type="match status" value="2"/>
</dbReference>
<organism evidence="2 3">
    <name type="scientific">Microbacterium jejuense</name>
    <dbReference type="NCBI Taxonomy" id="1263637"/>
    <lineage>
        <taxon>Bacteria</taxon>
        <taxon>Bacillati</taxon>
        <taxon>Actinomycetota</taxon>
        <taxon>Actinomycetes</taxon>
        <taxon>Micrococcales</taxon>
        <taxon>Microbacteriaceae</taxon>
        <taxon>Microbacterium</taxon>
    </lineage>
</organism>
<dbReference type="EMBL" id="JAEUAW010000016">
    <property type="protein sequence ID" value="MBW9095254.1"/>
    <property type="molecule type" value="Genomic_DNA"/>
</dbReference>
<protein>
    <submittedName>
        <fullName evidence="2">MBL fold metallo-hydrolase</fullName>
    </submittedName>
</protein>
<dbReference type="Proteomes" id="UP001196843">
    <property type="component" value="Unassembled WGS sequence"/>
</dbReference>
<proteinExistence type="predicted"/>
<comment type="caution">
    <text evidence="2">The sequence shown here is derived from an EMBL/GenBank/DDBJ whole genome shotgun (WGS) entry which is preliminary data.</text>
</comment>
<dbReference type="InterPro" id="IPR050662">
    <property type="entry name" value="Sec-metab_biosynth-thioest"/>
</dbReference>
<name>A0ABS7HQK8_9MICO</name>
<dbReference type="SMART" id="SM00849">
    <property type="entry name" value="Lactamase_B"/>
    <property type="match status" value="2"/>
</dbReference>
<feature type="domain" description="Metallo-beta-lactamase" evidence="1">
    <location>
        <begin position="270"/>
        <end position="471"/>
    </location>
</feature>
<dbReference type="PANTHER" id="PTHR23131">
    <property type="entry name" value="ENDORIBONUCLEASE LACTB2"/>
    <property type="match status" value="1"/>
</dbReference>
<evidence type="ECO:0000313" key="3">
    <source>
        <dbReference type="Proteomes" id="UP001196843"/>
    </source>
</evidence>
<dbReference type="InterPro" id="IPR036866">
    <property type="entry name" value="RibonucZ/Hydroxyglut_hydro"/>
</dbReference>
<dbReference type="InterPro" id="IPR001279">
    <property type="entry name" value="Metallo-B-lactamas"/>
</dbReference>
<dbReference type="RefSeq" id="WP_220301962.1">
    <property type="nucleotide sequence ID" value="NZ_JAEUAW010000016.1"/>
</dbReference>
<accession>A0ABS7HQK8</accession>
<dbReference type="CDD" id="cd06262">
    <property type="entry name" value="metallo-hydrolase-like_MBL-fold"/>
    <property type="match status" value="2"/>
</dbReference>